<dbReference type="AlphaFoldDB" id="A0A1H9PNR8"/>
<dbReference type="STRING" id="1121357.SAMN05661109_00394"/>
<keyword evidence="7" id="KW-0645">Protease</keyword>
<reference evidence="8" key="1">
    <citation type="submission" date="2016-10" db="EMBL/GenBank/DDBJ databases">
        <authorList>
            <person name="Varghese N."/>
            <person name="Submissions S."/>
        </authorList>
    </citation>
    <scope>NUCLEOTIDE SEQUENCE [LARGE SCALE GENOMIC DNA]</scope>
    <source>
        <strain evidence="8">DSM 20524</strain>
    </source>
</reference>
<evidence type="ECO:0000256" key="2">
    <source>
        <dbReference type="ARBA" id="ARBA00022692"/>
    </source>
</evidence>
<dbReference type="RefSeq" id="WP_092255339.1">
    <property type="nucleotide sequence ID" value="NZ_CP047199.1"/>
</dbReference>
<evidence type="ECO:0000256" key="5">
    <source>
        <dbReference type="SAM" id="Phobius"/>
    </source>
</evidence>
<dbReference type="InterPro" id="IPR052165">
    <property type="entry name" value="Membrane_assoc_protease"/>
</dbReference>
<dbReference type="Pfam" id="PF01957">
    <property type="entry name" value="NfeD"/>
    <property type="match status" value="1"/>
</dbReference>
<keyword evidence="8" id="KW-1185">Reference proteome</keyword>
<organism evidence="7 8">
    <name type="scientific">Corynebacterium cystitidis DSM 20524</name>
    <dbReference type="NCBI Taxonomy" id="1121357"/>
    <lineage>
        <taxon>Bacteria</taxon>
        <taxon>Bacillati</taxon>
        <taxon>Actinomycetota</taxon>
        <taxon>Actinomycetes</taxon>
        <taxon>Mycobacteriales</taxon>
        <taxon>Corynebacteriaceae</taxon>
        <taxon>Corynebacterium</taxon>
    </lineage>
</organism>
<feature type="domain" description="NfeD-like C-terminal" evidence="6">
    <location>
        <begin position="83"/>
        <end position="140"/>
    </location>
</feature>
<name>A0A1H9PNR8_9CORY</name>
<sequence length="142" mass="15002">MGPLIWLIATLVLAGIELAVGEFTLLMLAGGALAATGVALFDVPLWAEVLVFAAASAGLMLFLRPYLKKRYHQPKVLDISPRALVGKRAEVIEEIGPGGGQVRLDGSIWSAKSIDPQETIPVGESVVVAEIDGPTAVVWKDT</sequence>
<evidence type="ECO:0000313" key="7">
    <source>
        <dbReference type="EMBL" id="SER49213.1"/>
    </source>
</evidence>
<keyword evidence="4 5" id="KW-0472">Membrane</keyword>
<dbReference type="EMBL" id="FOGQ01000001">
    <property type="protein sequence ID" value="SER49213.1"/>
    <property type="molecule type" value="Genomic_DNA"/>
</dbReference>
<dbReference type="InterPro" id="IPR002810">
    <property type="entry name" value="NfeD-like_C"/>
</dbReference>
<dbReference type="Proteomes" id="UP000198929">
    <property type="component" value="Unassembled WGS sequence"/>
</dbReference>
<evidence type="ECO:0000259" key="6">
    <source>
        <dbReference type="Pfam" id="PF01957"/>
    </source>
</evidence>
<feature type="transmembrane region" description="Helical" evidence="5">
    <location>
        <begin position="44"/>
        <end position="63"/>
    </location>
</feature>
<proteinExistence type="predicted"/>
<evidence type="ECO:0000256" key="1">
    <source>
        <dbReference type="ARBA" id="ARBA00004141"/>
    </source>
</evidence>
<evidence type="ECO:0000256" key="4">
    <source>
        <dbReference type="ARBA" id="ARBA00023136"/>
    </source>
</evidence>
<dbReference type="Gene3D" id="2.40.50.140">
    <property type="entry name" value="Nucleic acid-binding proteins"/>
    <property type="match status" value="1"/>
</dbReference>
<comment type="subcellular location">
    <subcellularLocation>
        <location evidence="1">Membrane</location>
        <topology evidence="1">Multi-pass membrane protein</topology>
    </subcellularLocation>
</comment>
<keyword evidence="3 5" id="KW-1133">Transmembrane helix</keyword>
<dbReference type="GO" id="GO:0005886">
    <property type="term" value="C:plasma membrane"/>
    <property type="evidence" value="ECO:0007669"/>
    <property type="project" value="TreeGrafter"/>
</dbReference>
<keyword evidence="7" id="KW-0378">Hydrolase</keyword>
<dbReference type="GO" id="GO:0006508">
    <property type="term" value="P:proteolysis"/>
    <property type="evidence" value="ECO:0007669"/>
    <property type="project" value="UniProtKB-KW"/>
</dbReference>
<dbReference type="PANTHER" id="PTHR33507:SF3">
    <property type="entry name" value="INNER MEMBRANE PROTEIN YBBJ"/>
    <property type="match status" value="1"/>
</dbReference>
<dbReference type="SUPFAM" id="SSF141322">
    <property type="entry name" value="NfeD domain-like"/>
    <property type="match status" value="1"/>
</dbReference>
<evidence type="ECO:0000313" key="8">
    <source>
        <dbReference type="Proteomes" id="UP000198929"/>
    </source>
</evidence>
<dbReference type="PANTHER" id="PTHR33507">
    <property type="entry name" value="INNER MEMBRANE PROTEIN YBBJ"/>
    <property type="match status" value="1"/>
</dbReference>
<gene>
    <name evidence="7" type="ORF">SAMN05661109_00394</name>
</gene>
<dbReference type="GO" id="GO:0008233">
    <property type="term" value="F:peptidase activity"/>
    <property type="evidence" value="ECO:0007669"/>
    <property type="project" value="UniProtKB-KW"/>
</dbReference>
<protein>
    <submittedName>
        <fullName evidence="7">Membrane protein implicated in regulation of membrane protease activity</fullName>
    </submittedName>
</protein>
<accession>A0A1H9PNR8</accession>
<keyword evidence="2 5" id="KW-0812">Transmembrane</keyword>
<evidence type="ECO:0000256" key="3">
    <source>
        <dbReference type="ARBA" id="ARBA00022989"/>
    </source>
</evidence>
<dbReference type="InterPro" id="IPR012340">
    <property type="entry name" value="NA-bd_OB-fold"/>
</dbReference>